<organism evidence="8 9">
    <name type="scientific">Marininema halotolerans</name>
    <dbReference type="NCBI Taxonomy" id="1155944"/>
    <lineage>
        <taxon>Bacteria</taxon>
        <taxon>Bacillati</taxon>
        <taxon>Bacillota</taxon>
        <taxon>Bacilli</taxon>
        <taxon>Bacillales</taxon>
        <taxon>Thermoactinomycetaceae</taxon>
        <taxon>Marininema</taxon>
    </lineage>
</organism>
<evidence type="ECO:0000256" key="1">
    <source>
        <dbReference type="ARBA" id="ARBA00012506"/>
    </source>
</evidence>
<dbReference type="InterPro" id="IPR005249">
    <property type="entry name" value="YqeK"/>
</dbReference>
<evidence type="ECO:0000256" key="5">
    <source>
        <dbReference type="ARBA" id="ARBA00023004"/>
    </source>
</evidence>
<evidence type="ECO:0000313" key="8">
    <source>
        <dbReference type="EMBL" id="SFS69584.1"/>
    </source>
</evidence>
<keyword evidence="2" id="KW-0479">Metal-binding</keyword>
<comment type="catalytic activity">
    <reaction evidence="6">
        <text>P(1),P(4)-bis(5'-adenosyl) tetraphosphate + H2O = 2 ADP + 2 H(+)</text>
        <dbReference type="Rhea" id="RHEA:24252"/>
        <dbReference type="ChEBI" id="CHEBI:15377"/>
        <dbReference type="ChEBI" id="CHEBI:15378"/>
        <dbReference type="ChEBI" id="CHEBI:58141"/>
        <dbReference type="ChEBI" id="CHEBI:456216"/>
        <dbReference type="EC" id="3.6.1.41"/>
    </reaction>
</comment>
<dbReference type="PANTHER" id="PTHR35795:SF1">
    <property type="entry name" value="BIS(5'-NUCLEOSYL)-TETRAPHOSPHATASE, SYMMETRICAL"/>
    <property type="match status" value="1"/>
</dbReference>
<dbReference type="Proteomes" id="UP000198660">
    <property type="component" value="Unassembled WGS sequence"/>
</dbReference>
<dbReference type="InterPro" id="IPR003607">
    <property type="entry name" value="HD/PDEase_dom"/>
</dbReference>
<dbReference type="NCBIfam" id="TIGR00488">
    <property type="entry name" value="bis(5'-nucleosyl)-tetraphosphatase (symmetrical) YqeK"/>
    <property type="match status" value="1"/>
</dbReference>
<dbReference type="GO" id="GO:0046872">
    <property type="term" value="F:metal ion binding"/>
    <property type="evidence" value="ECO:0007669"/>
    <property type="project" value="UniProtKB-KW"/>
</dbReference>
<dbReference type="SMART" id="SM00471">
    <property type="entry name" value="HDc"/>
    <property type="match status" value="1"/>
</dbReference>
<feature type="domain" description="HD/PDEase" evidence="7">
    <location>
        <begin position="14"/>
        <end position="141"/>
    </location>
</feature>
<dbReference type="Pfam" id="PF01966">
    <property type="entry name" value="HD"/>
    <property type="match status" value="1"/>
</dbReference>
<dbReference type="Gene3D" id="1.10.3210.10">
    <property type="entry name" value="Hypothetical protein af1432"/>
    <property type="match status" value="1"/>
</dbReference>
<dbReference type="GO" id="GO:0000166">
    <property type="term" value="F:nucleotide binding"/>
    <property type="evidence" value="ECO:0007669"/>
    <property type="project" value="UniProtKB-KW"/>
</dbReference>
<dbReference type="InterPro" id="IPR006674">
    <property type="entry name" value="HD_domain"/>
</dbReference>
<dbReference type="EMBL" id="FPAA01000006">
    <property type="protein sequence ID" value="SFS69584.1"/>
    <property type="molecule type" value="Genomic_DNA"/>
</dbReference>
<accession>A0A1I6RY19</accession>
<name>A0A1I6RY19_9BACL</name>
<dbReference type="InterPro" id="IPR051094">
    <property type="entry name" value="Diverse_Catalytic_Enzymes"/>
</dbReference>
<evidence type="ECO:0000256" key="2">
    <source>
        <dbReference type="ARBA" id="ARBA00022723"/>
    </source>
</evidence>
<evidence type="ECO:0000256" key="6">
    <source>
        <dbReference type="ARBA" id="ARBA00049417"/>
    </source>
</evidence>
<sequence length="189" mass="21659">MDGMNLKQIVKDELNRSRFEHTERVVDTALILAKRFGADPVKAEQAALLHDICKCWSEEKLKEHIVRGDYPNDLLQYNKELWHAPVGAYVVQKDLGIVDKEVLDAICYHTSGRPHMTLLDKVIFVADYMEPARRFPGVEEVRQLAESDLDRALLKSLDNTLLFLIQKGMTVYPLTLSARNNMVEQVHQS</sequence>
<protein>
    <recommendedName>
        <fullName evidence="1">bis(5'-nucleosyl)-tetraphosphatase (symmetrical)</fullName>
        <ecNumber evidence="1">3.6.1.41</ecNumber>
    </recommendedName>
</protein>
<dbReference type="CDD" id="cd00077">
    <property type="entry name" value="HDc"/>
    <property type="match status" value="1"/>
</dbReference>
<dbReference type="SUPFAM" id="SSF109604">
    <property type="entry name" value="HD-domain/PDEase-like"/>
    <property type="match status" value="1"/>
</dbReference>
<dbReference type="NCBIfam" id="TIGR00277">
    <property type="entry name" value="HDIG"/>
    <property type="match status" value="1"/>
</dbReference>
<keyword evidence="5" id="KW-0408">Iron</keyword>
<dbReference type="PANTHER" id="PTHR35795">
    <property type="entry name" value="SLR1885 PROTEIN"/>
    <property type="match status" value="1"/>
</dbReference>
<keyword evidence="3" id="KW-0547">Nucleotide-binding</keyword>
<gene>
    <name evidence="8" type="ORF">SAMN05444972_10624</name>
</gene>
<evidence type="ECO:0000256" key="4">
    <source>
        <dbReference type="ARBA" id="ARBA00022801"/>
    </source>
</evidence>
<dbReference type="InterPro" id="IPR006675">
    <property type="entry name" value="HDIG_dom"/>
</dbReference>
<proteinExistence type="predicted"/>
<evidence type="ECO:0000313" key="9">
    <source>
        <dbReference type="Proteomes" id="UP000198660"/>
    </source>
</evidence>
<keyword evidence="4 8" id="KW-0378">Hydrolase</keyword>
<reference evidence="9" key="1">
    <citation type="submission" date="2016-10" db="EMBL/GenBank/DDBJ databases">
        <authorList>
            <person name="Varghese N."/>
            <person name="Submissions S."/>
        </authorList>
    </citation>
    <scope>NUCLEOTIDE SEQUENCE [LARGE SCALE GENOMIC DNA]</scope>
    <source>
        <strain evidence="9">DSM 45789</strain>
    </source>
</reference>
<dbReference type="RefSeq" id="WP_425435320.1">
    <property type="nucleotide sequence ID" value="NZ_FPAA01000006.1"/>
</dbReference>
<evidence type="ECO:0000259" key="7">
    <source>
        <dbReference type="SMART" id="SM00471"/>
    </source>
</evidence>
<evidence type="ECO:0000256" key="3">
    <source>
        <dbReference type="ARBA" id="ARBA00022741"/>
    </source>
</evidence>
<dbReference type="GO" id="GO:0008803">
    <property type="term" value="F:bis(5'-nucleosyl)-tetraphosphatase (symmetrical) activity"/>
    <property type="evidence" value="ECO:0007669"/>
    <property type="project" value="UniProtKB-EC"/>
</dbReference>
<keyword evidence="9" id="KW-1185">Reference proteome</keyword>
<dbReference type="AlphaFoldDB" id="A0A1I6RY19"/>
<dbReference type="EC" id="3.6.1.41" evidence="1"/>